<sequence>MRYLFAVLGIVSIVVGFITTSTIRSDIQVQIVLTCLIGGFILIGIAVIISRIESFIARITVK</sequence>
<protein>
    <submittedName>
        <fullName evidence="2">Uncharacterized protein</fullName>
    </submittedName>
</protein>
<proteinExistence type="predicted"/>
<accession>A0A2V3U385</accession>
<comment type="caution">
    <text evidence="2">The sequence shown here is derived from an EMBL/GenBank/DDBJ whole genome shotgun (WGS) entry which is preliminary data.</text>
</comment>
<name>A0A2V3U385_9HYPH</name>
<keyword evidence="1" id="KW-0472">Membrane</keyword>
<reference evidence="2 3" key="1">
    <citation type="submission" date="2018-05" db="EMBL/GenBank/DDBJ databases">
        <title>Genomic Encyclopedia of Type Strains, Phase IV (KMG-IV): sequencing the most valuable type-strain genomes for metagenomic binning, comparative biology and taxonomic classification.</title>
        <authorList>
            <person name="Goeker M."/>
        </authorList>
    </citation>
    <scope>NUCLEOTIDE SEQUENCE [LARGE SCALE GENOMIC DNA]</scope>
    <source>
        <strain evidence="2 3">DSM 6462</strain>
    </source>
</reference>
<evidence type="ECO:0000256" key="1">
    <source>
        <dbReference type="SAM" id="Phobius"/>
    </source>
</evidence>
<dbReference type="EMBL" id="QJJK01000007">
    <property type="protein sequence ID" value="PXW56997.1"/>
    <property type="molecule type" value="Genomic_DNA"/>
</dbReference>
<dbReference type="AlphaFoldDB" id="A0A2V3U385"/>
<evidence type="ECO:0000313" key="3">
    <source>
        <dbReference type="Proteomes" id="UP000248021"/>
    </source>
</evidence>
<dbReference type="OrthoDB" id="9979085at2"/>
<keyword evidence="1" id="KW-1133">Transmembrane helix</keyword>
<feature type="transmembrane region" description="Helical" evidence="1">
    <location>
        <begin position="30"/>
        <end position="49"/>
    </location>
</feature>
<organism evidence="2 3">
    <name type="scientific">Chelatococcus asaccharovorans</name>
    <dbReference type="NCBI Taxonomy" id="28210"/>
    <lineage>
        <taxon>Bacteria</taxon>
        <taxon>Pseudomonadati</taxon>
        <taxon>Pseudomonadota</taxon>
        <taxon>Alphaproteobacteria</taxon>
        <taxon>Hyphomicrobiales</taxon>
        <taxon>Chelatococcaceae</taxon>
        <taxon>Chelatococcus</taxon>
    </lineage>
</organism>
<evidence type="ECO:0000313" key="2">
    <source>
        <dbReference type="EMBL" id="PXW56997.1"/>
    </source>
</evidence>
<gene>
    <name evidence="2" type="ORF">C7450_10734</name>
</gene>
<keyword evidence="3" id="KW-1185">Reference proteome</keyword>
<dbReference type="Proteomes" id="UP000248021">
    <property type="component" value="Unassembled WGS sequence"/>
</dbReference>
<dbReference type="RefSeq" id="WP_110375632.1">
    <property type="nucleotide sequence ID" value="NZ_JAHBRY010000001.1"/>
</dbReference>
<keyword evidence="1" id="KW-0812">Transmembrane</keyword>